<protein>
    <submittedName>
        <fullName evidence="1">AF4/FMR2 family member 2</fullName>
    </submittedName>
</protein>
<dbReference type="OrthoDB" id="6382204at2759"/>
<gene>
    <name evidence="1" type="ORF">J0S82_012303</name>
</gene>
<dbReference type="PANTHER" id="PTHR10528">
    <property type="entry name" value="AF4/FMR2 FAMILY MEMBER"/>
    <property type="match status" value="1"/>
</dbReference>
<dbReference type="InterPro" id="IPR007797">
    <property type="entry name" value="AF4/FMR2"/>
</dbReference>
<dbReference type="Proteomes" id="UP000700334">
    <property type="component" value="Unassembled WGS sequence"/>
</dbReference>
<dbReference type="PANTHER" id="PTHR10528:SF18">
    <property type="entry name" value="AF4_FMR2 FAMILY MEMBER 2"/>
    <property type="match status" value="1"/>
</dbReference>
<dbReference type="Pfam" id="PF05110">
    <property type="entry name" value="AF-4"/>
    <property type="match status" value="1"/>
</dbReference>
<reference evidence="1" key="1">
    <citation type="journal article" date="2021" name="Evol. Appl.">
        <title>The genome of the Pyrenean desman and the effects of bottlenecks and inbreeding on the genomic landscape of an endangered species.</title>
        <authorList>
            <person name="Escoda L."/>
            <person name="Castresana J."/>
        </authorList>
    </citation>
    <scope>NUCLEOTIDE SEQUENCE</scope>
    <source>
        <strain evidence="1">IBE-C5619</strain>
    </source>
</reference>
<name>A0A8J6ACF5_GALPY</name>
<accession>A0A8J6ACF5</accession>
<organism evidence="1 2">
    <name type="scientific">Galemys pyrenaicus</name>
    <name type="common">Iberian desman</name>
    <name type="synonym">Pyrenean desman</name>
    <dbReference type="NCBI Taxonomy" id="202257"/>
    <lineage>
        <taxon>Eukaryota</taxon>
        <taxon>Metazoa</taxon>
        <taxon>Chordata</taxon>
        <taxon>Craniata</taxon>
        <taxon>Vertebrata</taxon>
        <taxon>Euteleostomi</taxon>
        <taxon>Mammalia</taxon>
        <taxon>Eutheria</taxon>
        <taxon>Laurasiatheria</taxon>
        <taxon>Eulipotyphla</taxon>
        <taxon>Talpidae</taxon>
        <taxon>Galemys</taxon>
    </lineage>
</organism>
<comment type="caution">
    <text evidence="1">The sequence shown here is derived from an EMBL/GenBank/DDBJ whole genome shotgun (WGS) entry which is preliminary data.</text>
</comment>
<sequence>MGVNCSLFRAHYEQDRSALKKREWERRNQEVQQEDDLFSSGFDLFGEPYKLPVCMELHVGRARALDRSLASCFLAGQSLRSPVKTLEGRKDAGSEGLGATLLHSPCFHSRLASRATSVCRVPWRPLAPMWWRENAPSNGLPIGSGAAILGVAGHASATGSFRTCLWSAGGDEAYLRPSAGLRRECLAK</sequence>
<dbReference type="GO" id="GO:0002151">
    <property type="term" value="F:G-quadruplex RNA binding"/>
    <property type="evidence" value="ECO:0007669"/>
    <property type="project" value="TreeGrafter"/>
</dbReference>
<dbReference type="EMBL" id="JAGFMF010011974">
    <property type="protein sequence ID" value="KAG8508819.1"/>
    <property type="molecule type" value="Genomic_DNA"/>
</dbReference>
<proteinExistence type="predicted"/>
<dbReference type="GO" id="GO:0016607">
    <property type="term" value="C:nuclear speck"/>
    <property type="evidence" value="ECO:0007669"/>
    <property type="project" value="TreeGrafter"/>
</dbReference>
<dbReference type="Gene3D" id="6.10.250.2670">
    <property type="match status" value="1"/>
</dbReference>
<evidence type="ECO:0000313" key="2">
    <source>
        <dbReference type="Proteomes" id="UP000700334"/>
    </source>
</evidence>
<dbReference type="AlphaFoldDB" id="A0A8J6ACF5"/>
<dbReference type="GO" id="GO:0043484">
    <property type="term" value="P:regulation of RNA splicing"/>
    <property type="evidence" value="ECO:0007669"/>
    <property type="project" value="TreeGrafter"/>
</dbReference>
<evidence type="ECO:0000313" key="1">
    <source>
        <dbReference type="EMBL" id="KAG8508819.1"/>
    </source>
</evidence>
<keyword evidence="2" id="KW-1185">Reference proteome</keyword>